<accession>A0A4Q9GLK2</accession>
<evidence type="ECO:0000313" key="4">
    <source>
        <dbReference type="Proteomes" id="UP000291613"/>
    </source>
</evidence>
<dbReference type="CDD" id="cd00130">
    <property type="entry name" value="PAS"/>
    <property type="match status" value="1"/>
</dbReference>
<dbReference type="EMBL" id="SIUB01000001">
    <property type="protein sequence ID" value="TBN55289.1"/>
    <property type="molecule type" value="Genomic_DNA"/>
</dbReference>
<dbReference type="InterPro" id="IPR000014">
    <property type="entry name" value="PAS"/>
</dbReference>
<reference evidence="3 4" key="1">
    <citation type="submission" date="2019-02" db="EMBL/GenBank/DDBJ databases">
        <title>Hansschlegelia quercus sp. nov., a novel methylotrophic bacterium from buds of oak (Quercus robur L.).</title>
        <authorList>
            <person name="Agafonova N.V."/>
            <person name="Kaparullina E.N."/>
            <person name="Grouzdev D.S."/>
            <person name="Doronina N.V."/>
        </authorList>
    </citation>
    <scope>NUCLEOTIDE SEQUENCE [LARGE SCALE GENOMIC DNA]</scope>
    <source>
        <strain evidence="3 4">Dub</strain>
    </source>
</reference>
<dbReference type="InterPro" id="IPR052155">
    <property type="entry name" value="Biofilm_reg_signaling"/>
</dbReference>
<dbReference type="Pfam" id="PF00989">
    <property type="entry name" value="PAS"/>
    <property type="match status" value="1"/>
</dbReference>
<proteinExistence type="predicted"/>
<evidence type="ECO:0000259" key="1">
    <source>
        <dbReference type="PROSITE" id="PS50112"/>
    </source>
</evidence>
<dbReference type="InterPro" id="IPR013767">
    <property type="entry name" value="PAS_fold"/>
</dbReference>
<dbReference type="GO" id="GO:0006355">
    <property type="term" value="P:regulation of DNA-templated transcription"/>
    <property type="evidence" value="ECO:0007669"/>
    <property type="project" value="InterPro"/>
</dbReference>
<dbReference type="InterPro" id="IPR035965">
    <property type="entry name" value="PAS-like_dom_sf"/>
</dbReference>
<dbReference type="PROSITE" id="PS50112">
    <property type="entry name" value="PAS"/>
    <property type="match status" value="1"/>
</dbReference>
<dbReference type="OrthoDB" id="341208at2"/>
<dbReference type="SMART" id="SM00091">
    <property type="entry name" value="PAS"/>
    <property type="match status" value="1"/>
</dbReference>
<name>A0A4Q9GLK2_9HYPH</name>
<sequence>MSYGAIDFEQLVAVAGDAVVVSDADGAITVWNAAAERIFGFSRDEAIGRSLDLITPERHRARHWDGYAKTVETGQTRYGAELLRVPALHKEGHALSIAFTVALLTSADGQVTGVAAVIRDETARWEEERRLRKRVTELEAKAPALVG</sequence>
<dbReference type="NCBIfam" id="TIGR00229">
    <property type="entry name" value="sensory_box"/>
    <property type="match status" value="1"/>
</dbReference>
<dbReference type="Gene3D" id="3.30.450.20">
    <property type="entry name" value="PAS domain"/>
    <property type="match status" value="1"/>
</dbReference>
<dbReference type="InterPro" id="IPR000700">
    <property type="entry name" value="PAS-assoc_C"/>
</dbReference>
<evidence type="ECO:0000313" key="3">
    <source>
        <dbReference type="EMBL" id="TBN55289.1"/>
    </source>
</evidence>
<comment type="caution">
    <text evidence="3">The sequence shown here is derived from an EMBL/GenBank/DDBJ whole genome shotgun (WGS) entry which is preliminary data.</text>
</comment>
<keyword evidence="4" id="KW-1185">Reference proteome</keyword>
<dbReference type="PROSITE" id="PS50113">
    <property type="entry name" value="PAC"/>
    <property type="match status" value="1"/>
</dbReference>
<gene>
    <name evidence="3" type="ORF">EYR15_03945</name>
</gene>
<dbReference type="AlphaFoldDB" id="A0A4Q9GLK2"/>
<dbReference type="SUPFAM" id="SSF55785">
    <property type="entry name" value="PYP-like sensor domain (PAS domain)"/>
    <property type="match status" value="1"/>
</dbReference>
<dbReference type="Proteomes" id="UP000291613">
    <property type="component" value="Unassembled WGS sequence"/>
</dbReference>
<dbReference type="PANTHER" id="PTHR44757">
    <property type="entry name" value="DIGUANYLATE CYCLASE DGCP"/>
    <property type="match status" value="1"/>
</dbReference>
<organism evidence="3 4">
    <name type="scientific">Hansschlegelia quercus</name>
    <dbReference type="NCBI Taxonomy" id="2528245"/>
    <lineage>
        <taxon>Bacteria</taxon>
        <taxon>Pseudomonadati</taxon>
        <taxon>Pseudomonadota</taxon>
        <taxon>Alphaproteobacteria</taxon>
        <taxon>Hyphomicrobiales</taxon>
        <taxon>Methylopilaceae</taxon>
        <taxon>Hansschlegelia</taxon>
    </lineage>
</organism>
<feature type="domain" description="PAC" evidence="2">
    <location>
        <begin position="76"/>
        <end position="133"/>
    </location>
</feature>
<dbReference type="RefSeq" id="WP_131001540.1">
    <property type="nucleotide sequence ID" value="NZ_JBHSZR010000002.1"/>
</dbReference>
<dbReference type="PANTHER" id="PTHR44757:SF2">
    <property type="entry name" value="BIOFILM ARCHITECTURE MAINTENANCE PROTEIN MBAA"/>
    <property type="match status" value="1"/>
</dbReference>
<protein>
    <submittedName>
        <fullName evidence="3">PAS domain S-box protein</fullName>
    </submittedName>
</protein>
<evidence type="ECO:0000259" key="2">
    <source>
        <dbReference type="PROSITE" id="PS50113"/>
    </source>
</evidence>
<feature type="domain" description="PAS" evidence="1">
    <location>
        <begin position="8"/>
        <end position="57"/>
    </location>
</feature>